<accession>A0A835IJJ7</accession>
<protein>
    <submittedName>
        <fullName evidence="1">Uncharacterized protein</fullName>
    </submittedName>
</protein>
<dbReference type="Proteomes" id="UP000631114">
    <property type="component" value="Unassembled WGS sequence"/>
</dbReference>
<keyword evidence="2" id="KW-1185">Reference proteome</keyword>
<evidence type="ECO:0000313" key="1">
    <source>
        <dbReference type="EMBL" id="KAF9618359.1"/>
    </source>
</evidence>
<dbReference type="AlphaFoldDB" id="A0A835IJJ7"/>
<comment type="caution">
    <text evidence="1">The sequence shown here is derived from an EMBL/GenBank/DDBJ whole genome shotgun (WGS) entry which is preliminary data.</text>
</comment>
<gene>
    <name evidence="1" type="ORF">IFM89_000994</name>
</gene>
<dbReference type="EMBL" id="JADFTS010000002">
    <property type="protein sequence ID" value="KAF9618359.1"/>
    <property type="molecule type" value="Genomic_DNA"/>
</dbReference>
<name>A0A835IJJ7_9MAGN</name>
<dbReference type="OrthoDB" id="696485at2759"/>
<evidence type="ECO:0000313" key="2">
    <source>
        <dbReference type="Proteomes" id="UP000631114"/>
    </source>
</evidence>
<proteinExistence type="predicted"/>
<organism evidence="1 2">
    <name type="scientific">Coptis chinensis</name>
    <dbReference type="NCBI Taxonomy" id="261450"/>
    <lineage>
        <taxon>Eukaryota</taxon>
        <taxon>Viridiplantae</taxon>
        <taxon>Streptophyta</taxon>
        <taxon>Embryophyta</taxon>
        <taxon>Tracheophyta</taxon>
        <taxon>Spermatophyta</taxon>
        <taxon>Magnoliopsida</taxon>
        <taxon>Ranunculales</taxon>
        <taxon>Ranunculaceae</taxon>
        <taxon>Coptidoideae</taxon>
        <taxon>Coptis</taxon>
    </lineage>
</organism>
<reference evidence="1 2" key="1">
    <citation type="submission" date="2020-10" db="EMBL/GenBank/DDBJ databases">
        <title>The Coptis chinensis genome and diversification of protoberbering-type alkaloids.</title>
        <authorList>
            <person name="Wang B."/>
            <person name="Shu S."/>
            <person name="Song C."/>
            <person name="Liu Y."/>
        </authorList>
    </citation>
    <scope>NUCLEOTIDE SEQUENCE [LARGE SCALE GENOMIC DNA]</scope>
    <source>
        <strain evidence="1">HL-2020</strain>
        <tissue evidence="1">Leaf</tissue>
    </source>
</reference>
<sequence length="191" mass="22233">MLHCSFKGVWQNILQPVGIDISQAICPHSNCLHSWVSPNTTAYGKCIWPLVPYATWWSIWRTRNDAIFNSMPASIETTIRNIKANLWLWTSMFLERRGYCFGNLMYEIQSGIHDPYEDFVAAVRLYKRMHAQNHPVEEFTTSTVSHSSRYSTIYDSLKPKELDGMCSEDLLKISRPKYRCWCLDSKPNLES</sequence>